<dbReference type="RefSeq" id="WP_205839659.1">
    <property type="nucleotide sequence ID" value="NZ_VULZ01000001.1"/>
</dbReference>
<dbReference type="EMBL" id="VULZ01000001">
    <property type="protein sequence ID" value="MSS13829.1"/>
    <property type="molecule type" value="Genomic_DNA"/>
</dbReference>
<gene>
    <name evidence="1" type="ORF">FYJ35_02025</name>
</gene>
<accession>A0A6L5X0D4</accession>
<keyword evidence="2" id="KW-1185">Reference proteome</keyword>
<proteinExistence type="predicted"/>
<protein>
    <submittedName>
        <fullName evidence="1">Uncharacterized protein</fullName>
    </submittedName>
</protein>
<comment type="caution">
    <text evidence="1">The sequence shown here is derived from an EMBL/GenBank/DDBJ whole genome shotgun (WGS) entry which is preliminary data.</text>
</comment>
<evidence type="ECO:0000313" key="2">
    <source>
        <dbReference type="Proteomes" id="UP000481852"/>
    </source>
</evidence>
<reference evidence="1 2" key="1">
    <citation type="submission" date="2019-08" db="EMBL/GenBank/DDBJ databases">
        <title>In-depth cultivation of the pig gut microbiome towards novel bacterial diversity and tailored functional studies.</title>
        <authorList>
            <person name="Wylensek D."/>
            <person name="Hitch T.C.A."/>
            <person name="Clavel T."/>
        </authorList>
    </citation>
    <scope>NUCLEOTIDE SEQUENCE [LARGE SCALE GENOMIC DNA]</scope>
    <source>
        <strain evidence="1 2">Oil+RF-744-WCA-WT-11</strain>
    </source>
</reference>
<evidence type="ECO:0000313" key="1">
    <source>
        <dbReference type="EMBL" id="MSS13829.1"/>
    </source>
</evidence>
<sequence>MRLMCEAFFADVKTMASETGSLYNGSHVTDRDALLCFLDSNGWFGMDPEKPLKEAVMAEGRIRLWLQAYKRTGEEKTGMLLGAFREKYPDTARRLSDFFAERGKESYAQGWKFLDFLLAGIEREIALYPEEDLRELVEAANRSLSLADMKLLAAFLKSGGRKSLSSWEYEFKSRQIIKADISSYPLMDFSVMAYTIFNPEAWEKEKLVEKAAGNRRYADLWLFMALHFVSGIRTTDMKRLPVPALPYPPDEMRQMILEKKAEPATLRGIAQEVQFRQEMLSRKPHKVRRHGMVADIKFFIPESLLEPMGLIIALSVSFREDGDPFVRTGCELQDIHRFFGERFAAAVGKRKRFSSRRANKAYLQGIEWLADDRPGRPKGYMMAALARSHKGGIGTLPEITDVYLKDANFTGYSPEFILREMFERGIFGFIPAILLEMYQGEAYRELGVSGQTELIRAVGLSAWQIEKITSAVSASFKKAEEVVEGLFRKGDREILAQSLQKIAAGAAPGKQEGMSCVRAAAGYPCDRAARSCCIGCGCEIYTKSATHLLVREYVRLNGERLSKTGAEAEKSRMILEHTVVPSILQVISSIPELYPEADMEMIRDMVEGGIRDADRIGY</sequence>
<dbReference type="Proteomes" id="UP000481852">
    <property type="component" value="Unassembled WGS sequence"/>
</dbReference>
<organism evidence="1 2">
    <name type="scientific">Porcincola intestinalis</name>
    <dbReference type="NCBI Taxonomy" id="2606632"/>
    <lineage>
        <taxon>Bacteria</taxon>
        <taxon>Bacillati</taxon>
        <taxon>Bacillota</taxon>
        <taxon>Clostridia</taxon>
        <taxon>Lachnospirales</taxon>
        <taxon>Lachnospiraceae</taxon>
        <taxon>Porcincola</taxon>
    </lineage>
</organism>
<dbReference type="AlphaFoldDB" id="A0A6L5X0D4"/>
<name>A0A6L5X0D4_9FIRM</name>